<dbReference type="RefSeq" id="WP_015264043.1">
    <property type="nucleotide sequence ID" value="NC_019904.1"/>
</dbReference>
<dbReference type="KEGG" id="evi:Echvi_0178"/>
<dbReference type="EMBL" id="CP003346">
    <property type="protein sequence ID" value="AGA76475.1"/>
    <property type="molecule type" value="Genomic_DNA"/>
</dbReference>
<dbReference type="Proteomes" id="UP000010796">
    <property type="component" value="Chromosome"/>
</dbReference>
<name>L0FUX2_ECHVK</name>
<evidence type="ECO:0000256" key="1">
    <source>
        <dbReference type="SAM" id="SignalP"/>
    </source>
</evidence>
<sequence length="322" mass="36408">MGNVIKFMLWVVVVFTSVKTHAQQLPQFSQYIFNGLHINPGYAGYKEEGYIQATYRSQWVNFPGAPRTLSASADFSANEGTMGFGVSFLRDQLGPSRTTGALLTYAYRIQTGFDSFLGLGVSAGISDYRLDYDMLEAIDPDDRTLGEGVVNVKEPNVNVGIFYNTANFYAGISAFNVVGNKAFENQGIVRGYHDFHYYLTAGALLPMSDNVSFKPSFLVKEVKGAPTSFDLNALFLFYERLWVGGSYRSNTKFWKDNLQENLSNRNALAFILEVFATEDIRVGYAYDHSINVLNNRRNNSHELSLGYYLSPKRVRMRNQRWF</sequence>
<dbReference type="NCBIfam" id="TIGR03519">
    <property type="entry name" value="T9SS_PorP_fam"/>
    <property type="match status" value="1"/>
</dbReference>
<keyword evidence="1" id="KW-0732">Signal</keyword>
<organism evidence="2 3">
    <name type="scientific">Echinicola vietnamensis (strain DSM 17526 / LMG 23754 / KMM 6221)</name>
    <dbReference type="NCBI Taxonomy" id="926556"/>
    <lineage>
        <taxon>Bacteria</taxon>
        <taxon>Pseudomonadati</taxon>
        <taxon>Bacteroidota</taxon>
        <taxon>Cytophagia</taxon>
        <taxon>Cytophagales</taxon>
        <taxon>Cyclobacteriaceae</taxon>
        <taxon>Echinicola</taxon>
    </lineage>
</organism>
<dbReference type="OrthoDB" id="1320396at2"/>
<dbReference type="HOGENOM" id="CLU_068235_0_1_10"/>
<accession>L0FUX2</accession>
<dbReference type="InterPro" id="IPR019861">
    <property type="entry name" value="PorP/SprF_Bacteroidetes"/>
</dbReference>
<keyword evidence="3" id="KW-1185">Reference proteome</keyword>
<protein>
    <submittedName>
        <fullName evidence="2">Bacteroidetes-specific putative membrane protein</fullName>
    </submittedName>
</protein>
<proteinExistence type="predicted"/>
<gene>
    <name evidence="2" type="ordered locus">Echvi_0178</name>
</gene>
<dbReference type="eggNOG" id="COG3064">
    <property type="taxonomic scope" value="Bacteria"/>
</dbReference>
<feature type="signal peptide" evidence="1">
    <location>
        <begin position="1"/>
        <end position="22"/>
    </location>
</feature>
<feature type="chain" id="PRO_5003941946" evidence="1">
    <location>
        <begin position="23"/>
        <end position="322"/>
    </location>
</feature>
<dbReference type="AlphaFoldDB" id="L0FUX2"/>
<evidence type="ECO:0000313" key="3">
    <source>
        <dbReference type="Proteomes" id="UP000010796"/>
    </source>
</evidence>
<evidence type="ECO:0000313" key="2">
    <source>
        <dbReference type="EMBL" id="AGA76475.1"/>
    </source>
</evidence>
<reference evidence="3" key="1">
    <citation type="submission" date="2012-02" db="EMBL/GenBank/DDBJ databases">
        <title>The complete genome of Echinicola vietnamensis DSM 17526.</title>
        <authorList>
            <person name="Lucas S."/>
            <person name="Copeland A."/>
            <person name="Lapidus A."/>
            <person name="Glavina del Rio T."/>
            <person name="Dalin E."/>
            <person name="Tice H."/>
            <person name="Bruce D."/>
            <person name="Goodwin L."/>
            <person name="Pitluck S."/>
            <person name="Peters L."/>
            <person name="Ovchinnikova G."/>
            <person name="Teshima H."/>
            <person name="Kyrpides N."/>
            <person name="Mavromatis K."/>
            <person name="Ivanova N."/>
            <person name="Brettin T."/>
            <person name="Detter J.C."/>
            <person name="Han C."/>
            <person name="Larimer F."/>
            <person name="Land M."/>
            <person name="Hauser L."/>
            <person name="Markowitz V."/>
            <person name="Cheng J.-F."/>
            <person name="Hugenholtz P."/>
            <person name="Woyke T."/>
            <person name="Wu D."/>
            <person name="Brambilla E."/>
            <person name="Klenk H.-P."/>
            <person name="Eisen J.A."/>
        </authorList>
    </citation>
    <scope>NUCLEOTIDE SEQUENCE [LARGE SCALE GENOMIC DNA]</scope>
    <source>
        <strain evidence="3">DSM 17526 / LMG 23754 / KMM 6221</strain>
    </source>
</reference>
<dbReference type="Pfam" id="PF11751">
    <property type="entry name" value="PorP_SprF"/>
    <property type="match status" value="1"/>
</dbReference>
<dbReference type="STRING" id="926556.Echvi_0178"/>
<dbReference type="PATRIC" id="fig|926556.3.peg.180"/>